<evidence type="ECO:0000256" key="1">
    <source>
        <dbReference type="SAM" id="MobiDB-lite"/>
    </source>
</evidence>
<organism evidence="2 3">
    <name type="scientific">Caerostris extrusa</name>
    <name type="common">Bark spider</name>
    <name type="synonym">Caerostris bankana</name>
    <dbReference type="NCBI Taxonomy" id="172846"/>
    <lineage>
        <taxon>Eukaryota</taxon>
        <taxon>Metazoa</taxon>
        <taxon>Ecdysozoa</taxon>
        <taxon>Arthropoda</taxon>
        <taxon>Chelicerata</taxon>
        <taxon>Arachnida</taxon>
        <taxon>Araneae</taxon>
        <taxon>Araneomorphae</taxon>
        <taxon>Entelegynae</taxon>
        <taxon>Araneoidea</taxon>
        <taxon>Araneidae</taxon>
        <taxon>Caerostris</taxon>
    </lineage>
</organism>
<name>A0AAV4RCC8_CAEEX</name>
<accession>A0AAV4RCC8</accession>
<sequence length="75" mass="8371">MNSAVLLSSDVDHLRRSSAPPWHSKSVAGKEHDGTTDRNHWGEFPSHIATADLSIAFVLLVTRQPARDDFLMFNI</sequence>
<dbReference type="Proteomes" id="UP001054945">
    <property type="component" value="Unassembled WGS sequence"/>
</dbReference>
<evidence type="ECO:0000313" key="2">
    <source>
        <dbReference type="EMBL" id="GIY18601.1"/>
    </source>
</evidence>
<dbReference type="EMBL" id="BPLR01007651">
    <property type="protein sequence ID" value="GIY18601.1"/>
    <property type="molecule type" value="Genomic_DNA"/>
</dbReference>
<reference evidence="2 3" key="1">
    <citation type="submission" date="2021-06" db="EMBL/GenBank/DDBJ databases">
        <title>Caerostris extrusa draft genome.</title>
        <authorList>
            <person name="Kono N."/>
            <person name="Arakawa K."/>
        </authorList>
    </citation>
    <scope>NUCLEOTIDE SEQUENCE [LARGE SCALE GENOMIC DNA]</scope>
</reference>
<feature type="compositionally biased region" description="Basic and acidic residues" evidence="1">
    <location>
        <begin position="28"/>
        <end position="41"/>
    </location>
</feature>
<gene>
    <name evidence="2" type="ORF">CEXT_83671</name>
</gene>
<protein>
    <submittedName>
        <fullName evidence="2">Uncharacterized protein</fullName>
    </submittedName>
</protein>
<evidence type="ECO:0000313" key="3">
    <source>
        <dbReference type="Proteomes" id="UP001054945"/>
    </source>
</evidence>
<proteinExistence type="predicted"/>
<dbReference type="AlphaFoldDB" id="A0AAV4RCC8"/>
<keyword evidence="3" id="KW-1185">Reference proteome</keyword>
<comment type="caution">
    <text evidence="2">The sequence shown here is derived from an EMBL/GenBank/DDBJ whole genome shotgun (WGS) entry which is preliminary data.</text>
</comment>
<feature type="region of interest" description="Disordered" evidence="1">
    <location>
        <begin position="1"/>
        <end position="41"/>
    </location>
</feature>